<gene>
    <name evidence="2" type="ORF">EZS28_054570</name>
</gene>
<protein>
    <submittedName>
        <fullName evidence="2">Uncharacterized protein</fullName>
    </submittedName>
</protein>
<organism evidence="2 3">
    <name type="scientific">Streblomastix strix</name>
    <dbReference type="NCBI Taxonomy" id="222440"/>
    <lineage>
        <taxon>Eukaryota</taxon>
        <taxon>Metamonada</taxon>
        <taxon>Preaxostyla</taxon>
        <taxon>Oxymonadida</taxon>
        <taxon>Streblomastigidae</taxon>
        <taxon>Streblomastix</taxon>
    </lineage>
</organism>
<sequence length="144" mass="16922">LHQKQKEKDKEKEKEIEKQKQKQLEKQQEKIKEKEKEKEKENLNQNQNQKEKELDKEQVIYKKDNLNTEFDFSDDEGGEFLPVVNEEELVLFVARLREDVSQHPQRTPGGSGYWGKDQGGSKKDKQALLSLQKGNKEVVDTNQP</sequence>
<feature type="compositionally biased region" description="Basic and acidic residues" evidence="1">
    <location>
        <begin position="1"/>
        <end position="42"/>
    </location>
</feature>
<comment type="caution">
    <text evidence="2">The sequence shown here is derived from an EMBL/GenBank/DDBJ whole genome shotgun (WGS) entry which is preliminary data.</text>
</comment>
<feature type="non-terminal residue" evidence="2">
    <location>
        <position position="144"/>
    </location>
</feature>
<name>A0A5J4QJX4_9EUKA</name>
<dbReference type="EMBL" id="SNRW01045283">
    <property type="protein sequence ID" value="KAA6321308.1"/>
    <property type="molecule type" value="Genomic_DNA"/>
</dbReference>
<feature type="region of interest" description="Disordered" evidence="1">
    <location>
        <begin position="99"/>
        <end position="144"/>
    </location>
</feature>
<evidence type="ECO:0000313" key="2">
    <source>
        <dbReference type="EMBL" id="KAA6321308.1"/>
    </source>
</evidence>
<accession>A0A5J4QJX4</accession>
<feature type="compositionally biased region" description="Basic and acidic residues" evidence="1">
    <location>
        <begin position="49"/>
        <end position="59"/>
    </location>
</feature>
<feature type="non-terminal residue" evidence="2">
    <location>
        <position position="1"/>
    </location>
</feature>
<proteinExistence type="predicted"/>
<feature type="compositionally biased region" description="Basic and acidic residues" evidence="1">
    <location>
        <begin position="134"/>
        <end position="144"/>
    </location>
</feature>
<evidence type="ECO:0000256" key="1">
    <source>
        <dbReference type="SAM" id="MobiDB-lite"/>
    </source>
</evidence>
<evidence type="ECO:0000313" key="3">
    <source>
        <dbReference type="Proteomes" id="UP000324800"/>
    </source>
</evidence>
<dbReference type="AlphaFoldDB" id="A0A5J4QJX4"/>
<dbReference type="Proteomes" id="UP000324800">
    <property type="component" value="Unassembled WGS sequence"/>
</dbReference>
<reference evidence="2 3" key="1">
    <citation type="submission" date="2019-03" db="EMBL/GenBank/DDBJ databases">
        <title>Single cell metagenomics reveals metabolic interactions within the superorganism composed of flagellate Streblomastix strix and complex community of Bacteroidetes bacteria on its surface.</title>
        <authorList>
            <person name="Treitli S.C."/>
            <person name="Kolisko M."/>
            <person name="Husnik F."/>
            <person name="Keeling P."/>
            <person name="Hampl V."/>
        </authorList>
    </citation>
    <scope>NUCLEOTIDE SEQUENCE [LARGE SCALE GENOMIC DNA]</scope>
    <source>
        <strain evidence="2">ST1C</strain>
    </source>
</reference>
<feature type="region of interest" description="Disordered" evidence="1">
    <location>
        <begin position="1"/>
        <end position="59"/>
    </location>
</feature>